<evidence type="ECO:0000256" key="2">
    <source>
        <dbReference type="ARBA" id="ARBA00023242"/>
    </source>
</evidence>
<dbReference type="CDD" id="cd12872">
    <property type="entry name" value="SPRY_Ash2"/>
    <property type="match status" value="1"/>
</dbReference>
<feature type="domain" description="B30.2/SPRY" evidence="5">
    <location>
        <begin position="114"/>
        <end position="308"/>
    </location>
</feature>
<proteinExistence type="inferred from homology"/>
<comment type="caution">
    <text evidence="6">The sequence shown here is derived from an EMBL/GenBank/DDBJ whole genome shotgun (WGS) entry which is preliminary data.</text>
</comment>
<accession>A0A8H5HNV5</accession>
<dbReference type="AlphaFoldDB" id="A0A8H5HNV5"/>
<dbReference type="Proteomes" id="UP000565441">
    <property type="component" value="Unassembled WGS sequence"/>
</dbReference>
<dbReference type="OrthoDB" id="10266026at2759"/>
<evidence type="ECO:0000259" key="5">
    <source>
        <dbReference type="PROSITE" id="PS50188"/>
    </source>
</evidence>
<evidence type="ECO:0000256" key="1">
    <source>
        <dbReference type="ARBA" id="ARBA00004123"/>
    </source>
</evidence>
<feature type="compositionally biased region" description="Low complexity" evidence="4">
    <location>
        <begin position="517"/>
        <end position="529"/>
    </location>
</feature>
<comment type="similarity">
    <text evidence="3">Belongs to the cclA family.</text>
</comment>
<dbReference type="GO" id="GO:0048188">
    <property type="term" value="C:Set1C/COMPASS complex"/>
    <property type="evidence" value="ECO:0007669"/>
    <property type="project" value="InterPro"/>
</dbReference>
<dbReference type="SUPFAM" id="SSF49899">
    <property type="entry name" value="Concanavalin A-like lectins/glucanases"/>
    <property type="match status" value="1"/>
</dbReference>
<feature type="compositionally biased region" description="Polar residues" evidence="4">
    <location>
        <begin position="18"/>
        <end position="34"/>
    </location>
</feature>
<feature type="compositionally biased region" description="Low complexity" evidence="4">
    <location>
        <begin position="45"/>
        <end position="63"/>
    </location>
</feature>
<dbReference type="InterPro" id="IPR001870">
    <property type="entry name" value="B30.2/SPRY"/>
</dbReference>
<feature type="region of interest" description="Disordered" evidence="4">
    <location>
        <begin position="304"/>
        <end position="345"/>
    </location>
</feature>
<dbReference type="PANTHER" id="PTHR10598">
    <property type="entry name" value="SET1/ASH2 HISTONE METHYLTRANSFERASE COMPLEX SUBUNIT ASH2"/>
    <property type="match status" value="1"/>
</dbReference>
<keyword evidence="7" id="KW-1185">Reference proteome</keyword>
<comment type="subcellular location">
    <subcellularLocation>
        <location evidence="1">Nucleus</location>
    </subcellularLocation>
</comment>
<gene>
    <name evidence="6" type="ORF">D9615_001877</name>
</gene>
<dbReference type="PANTHER" id="PTHR10598:SF0">
    <property type="entry name" value="SET1_ASH2 HISTONE METHYLTRANSFERASE COMPLEX SUBUNIT ASH2"/>
    <property type="match status" value="1"/>
</dbReference>
<feature type="compositionally biased region" description="Low complexity" evidence="4">
    <location>
        <begin position="307"/>
        <end position="325"/>
    </location>
</feature>
<dbReference type="PROSITE" id="PS50188">
    <property type="entry name" value="B302_SPRY"/>
    <property type="match status" value="1"/>
</dbReference>
<dbReference type="GO" id="GO:0000976">
    <property type="term" value="F:transcription cis-regulatory region binding"/>
    <property type="evidence" value="ECO:0007669"/>
    <property type="project" value="TreeGrafter"/>
</dbReference>
<keyword evidence="2" id="KW-0539">Nucleus</keyword>
<dbReference type="SMART" id="SM00449">
    <property type="entry name" value="SPRY"/>
    <property type="match status" value="1"/>
</dbReference>
<dbReference type="InterPro" id="IPR043136">
    <property type="entry name" value="B30.2/SPRY_sf"/>
</dbReference>
<evidence type="ECO:0000256" key="4">
    <source>
        <dbReference type="SAM" id="MobiDB-lite"/>
    </source>
</evidence>
<sequence length="634" mass="69309">MLAEASSPPEHDADDVISQASLPTSLVTVAGQPQSRKRKRATQTAASPAPSDPGSASGAANPPELLSSRVDLSSRPQLSISRGPIFVPAAEGSDYFKTDLIGVNRVGFRYVPAGINPPGYTQPCRTIESNPTSFRVSWEDRSPFITTTKDGLGLCGGTGFRSARCNAPIVEGKWYMEVKVMHGGGEHYSDSVRREGSHVRLGWGRREAPLNGPVGLDGYSYGYRDKTGDKVTLSRPRPYGRPYGTGDVIGMYISLPPRREGNKKDPHDPAHIKRERIPIDLKGQEVFEILEYPQSKEMTSLMDYSGKSTSSASVPPAPKKAAAGKLPERSGPSTTHKPGTAALRPLPTLSGSRVAFFVNGECQGVAFQDVYDYLQLRQSETQRKAKEKKRTREGVKEHRENPFNDGWLGYYPFISLFNDASVRLNPGPEFEFPPPNDIDAVLDGKPAKEEGTERTWRPTCERYPEFMAEQWALDEMEEEEARVEAARTAATEKVEAAKRAERNKKRQQAEARKRAKMAAAVEQQQQQRRTPSVDDERSTPGAGLVSLGHPSPSPLRHGTTYAYGGGEGDIEHGHSPAPTFASNGDLQGGQSGYNSDNMETEVENGEAQAGTQAFSHIEASFTYPEYRPPQGTNG</sequence>
<dbReference type="Gene3D" id="2.60.120.920">
    <property type="match status" value="1"/>
</dbReference>
<dbReference type="InterPro" id="IPR013320">
    <property type="entry name" value="ConA-like_dom_sf"/>
</dbReference>
<organism evidence="6 7">
    <name type="scientific">Tricholomella constricta</name>
    <dbReference type="NCBI Taxonomy" id="117010"/>
    <lineage>
        <taxon>Eukaryota</taxon>
        <taxon>Fungi</taxon>
        <taxon>Dikarya</taxon>
        <taxon>Basidiomycota</taxon>
        <taxon>Agaricomycotina</taxon>
        <taxon>Agaricomycetes</taxon>
        <taxon>Agaricomycetidae</taxon>
        <taxon>Agaricales</taxon>
        <taxon>Tricholomatineae</taxon>
        <taxon>Lyophyllaceae</taxon>
        <taxon>Tricholomella</taxon>
    </lineage>
</organism>
<evidence type="ECO:0000256" key="3">
    <source>
        <dbReference type="ARBA" id="ARBA00038149"/>
    </source>
</evidence>
<dbReference type="Pfam" id="PF00622">
    <property type="entry name" value="SPRY"/>
    <property type="match status" value="1"/>
</dbReference>
<evidence type="ECO:0000313" key="6">
    <source>
        <dbReference type="EMBL" id="KAF5386787.1"/>
    </source>
</evidence>
<name>A0A8H5HNV5_9AGAR</name>
<dbReference type="InterPro" id="IPR037353">
    <property type="entry name" value="ASH2"/>
</dbReference>
<feature type="region of interest" description="Disordered" evidence="4">
    <location>
        <begin position="1"/>
        <end position="66"/>
    </location>
</feature>
<evidence type="ECO:0000313" key="7">
    <source>
        <dbReference type="Proteomes" id="UP000565441"/>
    </source>
</evidence>
<protein>
    <recommendedName>
        <fullName evidence="5">B30.2/SPRY domain-containing protein</fullName>
    </recommendedName>
</protein>
<dbReference type="InterPro" id="IPR003877">
    <property type="entry name" value="SPRY_dom"/>
</dbReference>
<dbReference type="EMBL" id="JAACJP010000002">
    <property type="protein sequence ID" value="KAF5386787.1"/>
    <property type="molecule type" value="Genomic_DNA"/>
</dbReference>
<feature type="region of interest" description="Disordered" evidence="4">
    <location>
        <begin position="493"/>
        <end position="609"/>
    </location>
</feature>
<reference evidence="6 7" key="1">
    <citation type="journal article" date="2020" name="ISME J.">
        <title>Uncovering the hidden diversity of litter-decomposition mechanisms in mushroom-forming fungi.</title>
        <authorList>
            <person name="Floudas D."/>
            <person name="Bentzer J."/>
            <person name="Ahren D."/>
            <person name="Johansson T."/>
            <person name="Persson P."/>
            <person name="Tunlid A."/>
        </authorList>
    </citation>
    <scope>NUCLEOTIDE SEQUENCE [LARGE SCALE GENOMIC DNA]</scope>
    <source>
        <strain evidence="6 7">CBS 661.87</strain>
    </source>
</reference>